<feature type="non-terminal residue" evidence="1">
    <location>
        <position position="117"/>
    </location>
</feature>
<dbReference type="PANTHER" id="PTHR14187:SF82">
    <property type="entry name" value="FAMILY CHAPERONE, PUTATIVE (AFU_ORTHOLOGUE AFUA_7G08575)-RELATED"/>
    <property type="match status" value="1"/>
</dbReference>
<accession>A0A9W8RKZ0</accession>
<comment type="caution">
    <text evidence="1">The sequence shown here is derived from an EMBL/GenBank/DDBJ whole genome shotgun (WGS) entry which is preliminary data.</text>
</comment>
<gene>
    <name evidence="1" type="ORF">NW762_014153</name>
</gene>
<name>A0A9W8RKZ0_9HYPO</name>
<dbReference type="AlphaFoldDB" id="A0A9W8RKZ0"/>
<proteinExistence type="predicted"/>
<dbReference type="PANTHER" id="PTHR14187">
    <property type="entry name" value="ALPHA KINASE/ELONGATION FACTOR 2 KINASE"/>
    <property type="match status" value="1"/>
</dbReference>
<keyword evidence="2" id="KW-1185">Reference proteome</keyword>
<evidence type="ECO:0000313" key="2">
    <source>
        <dbReference type="Proteomes" id="UP001152049"/>
    </source>
</evidence>
<reference evidence="1" key="1">
    <citation type="submission" date="2022-09" db="EMBL/GenBank/DDBJ databases">
        <title>Fusarium specimens isolated from Avocado Roots.</title>
        <authorList>
            <person name="Stajich J."/>
            <person name="Roper C."/>
            <person name="Heimlech-Rivalta G."/>
        </authorList>
    </citation>
    <scope>NUCLEOTIDE SEQUENCE</scope>
    <source>
        <strain evidence="1">CF00136</strain>
    </source>
</reference>
<organism evidence="1 2">
    <name type="scientific">Fusarium torreyae</name>
    <dbReference type="NCBI Taxonomy" id="1237075"/>
    <lineage>
        <taxon>Eukaryota</taxon>
        <taxon>Fungi</taxon>
        <taxon>Dikarya</taxon>
        <taxon>Ascomycota</taxon>
        <taxon>Pezizomycotina</taxon>
        <taxon>Sordariomycetes</taxon>
        <taxon>Hypocreomycetidae</taxon>
        <taxon>Hypocreales</taxon>
        <taxon>Nectriaceae</taxon>
        <taxon>Fusarium</taxon>
    </lineage>
</organism>
<evidence type="ECO:0008006" key="3">
    <source>
        <dbReference type="Google" id="ProtNLM"/>
    </source>
</evidence>
<dbReference type="OrthoDB" id="2963168at2759"/>
<dbReference type="InterPro" id="IPR043129">
    <property type="entry name" value="ATPase_NBD"/>
</dbReference>
<sequence length="117" mass="12942">VGDAFVVCDAGGGTVDFISYKVNNLKPLEIEECAVGDGGLCGSVCLDIAFEKYIKTLVGESQYNRLKDRDKKKMLLNFEYGVKRAFTVESTEDYSVDLRGVEDNEAEKIIDETISLD</sequence>
<dbReference type="Proteomes" id="UP001152049">
    <property type="component" value="Unassembled WGS sequence"/>
</dbReference>
<dbReference type="SUPFAM" id="SSF53067">
    <property type="entry name" value="Actin-like ATPase domain"/>
    <property type="match status" value="1"/>
</dbReference>
<feature type="non-terminal residue" evidence="1">
    <location>
        <position position="1"/>
    </location>
</feature>
<evidence type="ECO:0000313" key="1">
    <source>
        <dbReference type="EMBL" id="KAJ4245283.1"/>
    </source>
</evidence>
<dbReference type="CDD" id="cd10170">
    <property type="entry name" value="ASKHA_NBD_HSP70"/>
    <property type="match status" value="1"/>
</dbReference>
<protein>
    <recommendedName>
        <fullName evidence="3">Heat shock protein 70</fullName>
    </recommendedName>
</protein>
<dbReference type="EMBL" id="JAOQAZ010000047">
    <property type="protein sequence ID" value="KAJ4245283.1"/>
    <property type="molecule type" value="Genomic_DNA"/>
</dbReference>